<organism evidence="3 4">
    <name type="scientific">Cerrena zonata</name>
    <dbReference type="NCBI Taxonomy" id="2478898"/>
    <lineage>
        <taxon>Eukaryota</taxon>
        <taxon>Fungi</taxon>
        <taxon>Dikarya</taxon>
        <taxon>Basidiomycota</taxon>
        <taxon>Agaricomycotina</taxon>
        <taxon>Agaricomycetes</taxon>
        <taxon>Polyporales</taxon>
        <taxon>Cerrenaceae</taxon>
        <taxon>Cerrena</taxon>
    </lineage>
</organism>
<dbReference type="InterPro" id="IPR011009">
    <property type="entry name" value="Kinase-like_dom_sf"/>
</dbReference>
<gene>
    <name evidence="3" type="ORF">QCA50_004751</name>
</gene>
<reference evidence="3 4" key="1">
    <citation type="submission" date="2022-09" db="EMBL/GenBank/DDBJ databases">
        <authorList>
            <person name="Palmer J.M."/>
        </authorList>
    </citation>
    <scope>NUCLEOTIDE SEQUENCE [LARGE SCALE GENOMIC DNA]</scope>
    <source>
        <strain evidence="3 4">DSM 7382</strain>
    </source>
</reference>
<dbReference type="InterPro" id="IPR040976">
    <property type="entry name" value="Pkinase_fungal"/>
</dbReference>
<dbReference type="PANTHER" id="PTHR38248:SF2">
    <property type="entry name" value="FUNK1 11"/>
    <property type="match status" value="1"/>
</dbReference>
<feature type="region of interest" description="Disordered" evidence="1">
    <location>
        <begin position="641"/>
        <end position="696"/>
    </location>
</feature>
<evidence type="ECO:0000259" key="2">
    <source>
        <dbReference type="Pfam" id="PF17667"/>
    </source>
</evidence>
<comment type="caution">
    <text evidence="3">The sequence shown here is derived from an EMBL/GenBank/DDBJ whole genome shotgun (WGS) entry which is preliminary data.</text>
</comment>
<dbReference type="Proteomes" id="UP001385951">
    <property type="component" value="Unassembled WGS sequence"/>
</dbReference>
<evidence type="ECO:0000256" key="1">
    <source>
        <dbReference type="SAM" id="MobiDB-lite"/>
    </source>
</evidence>
<feature type="domain" description="Fungal-type protein kinase" evidence="2">
    <location>
        <begin position="354"/>
        <end position="459"/>
    </location>
</feature>
<dbReference type="EMBL" id="JASBNA010000005">
    <property type="protein sequence ID" value="KAK7691355.1"/>
    <property type="molecule type" value="Genomic_DNA"/>
</dbReference>
<keyword evidence="4" id="KW-1185">Reference proteome</keyword>
<evidence type="ECO:0000313" key="3">
    <source>
        <dbReference type="EMBL" id="KAK7691355.1"/>
    </source>
</evidence>
<name>A0AAW0GJH5_9APHY</name>
<dbReference type="AlphaFoldDB" id="A0AAW0GJH5"/>
<dbReference type="PANTHER" id="PTHR38248">
    <property type="entry name" value="FUNK1 6"/>
    <property type="match status" value="1"/>
</dbReference>
<dbReference type="SUPFAM" id="SSF56112">
    <property type="entry name" value="Protein kinase-like (PK-like)"/>
    <property type="match status" value="1"/>
</dbReference>
<dbReference type="Pfam" id="PF17667">
    <property type="entry name" value="Pkinase_fungal"/>
    <property type="match status" value="1"/>
</dbReference>
<sequence>MVSSYFHLDAMTPEAFLKTYLHTTNNSLRPKVRFNDVKLTNPSHLVSALLDVGSDIDRAQLQMDRINHSRICPGYEVIENSEEYPLIPEFIHEEKSWTSLLLQPVGHKAWRSEVDAWKSLETHILITESPEMDPFKNDPGLHDLRKLILENFATFARFVLWDELACLSTTNFDFHKRPHLLAQFFWGYGLLNPAARGFDTTATFATASETRILKRAIRDFIKKSPRKHENLMYSADDYPTYRIRVDGPDNKPMIVIAGRPFYAKGSGTGPGSNTRVYAGYLKSQKRVVILRDYWCREEANFTPDAEMYEYLQEYNIPHIPSMLAGGDVMVDGEPQTTVSAQVLSGNPTPYSHQRIIQDVAFPLSAVNCSKELVQVIRDTVECLSVAYKSADLLHQDISEGNIMMTADGRGLVNDWEIAAKIGGHCGTLAFMSTRMSINPYKVREIHDDLESCFWVLLWVSIHKIKTSAYWPYLNLEVFDGRRYARFKNGVEVDYDGAGGEILLVGGGEKVEALRSEDGLKRMKWRCRPFDALMHRLIDIFGTLVQPLEAQVVNRKQKKPKMPQTTAELVAQYRAQVEFDFLAEPENLLRILDEALAKDGWLEDDAVPSMLPATTSAWERYEQEYKGPEWLPLYLNHIGPPSHTRYPPGYPSKANEDADQETQDTTDIGKPASISQPSTMNRKRKKQDTDCLEDLSSKKRKVIKGNFGTM</sequence>
<evidence type="ECO:0000313" key="4">
    <source>
        <dbReference type="Proteomes" id="UP001385951"/>
    </source>
</evidence>
<accession>A0AAW0GJH5</accession>
<protein>
    <recommendedName>
        <fullName evidence="2">Fungal-type protein kinase domain-containing protein</fullName>
    </recommendedName>
</protein>
<proteinExistence type="predicted"/>